<dbReference type="STRING" id="1034943.BN59_02945"/>
<dbReference type="GO" id="GO:0006508">
    <property type="term" value="P:proteolysis"/>
    <property type="evidence" value="ECO:0007669"/>
    <property type="project" value="UniProtKB-KW"/>
</dbReference>
<feature type="transmembrane region" description="Helical" evidence="13">
    <location>
        <begin position="54"/>
        <end position="76"/>
    </location>
</feature>
<dbReference type="eggNOG" id="COG1994">
    <property type="taxonomic scope" value="Bacteria"/>
</dbReference>
<keyword evidence="9" id="KW-0862">Zinc</keyword>
<dbReference type="GO" id="GO:0008237">
    <property type="term" value="F:metallopeptidase activity"/>
    <property type="evidence" value="ECO:0007669"/>
    <property type="project" value="UniProtKB-KW"/>
</dbReference>
<dbReference type="OrthoDB" id="9800627at2"/>
<dbReference type="Pfam" id="PF02163">
    <property type="entry name" value="Peptidase_M50"/>
    <property type="match status" value="1"/>
</dbReference>
<evidence type="ECO:0000256" key="11">
    <source>
        <dbReference type="ARBA" id="ARBA00023049"/>
    </source>
</evidence>
<dbReference type="PANTHER" id="PTHR35864:SF1">
    <property type="entry name" value="ZINC METALLOPROTEASE YWHC-RELATED"/>
    <property type="match status" value="1"/>
</dbReference>
<feature type="transmembrane region" description="Helical" evidence="13">
    <location>
        <begin position="12"/>
        <end position="33"/>
    </location>
</feature>
<reference evidence="15 16" key="1">
    <citation type="submission" date="2014-06" db="EMBL/GenBank/DDBJ databases">
        <authorList>
            <person name="Urmite Genomes Urmite Genomes"/>
        </authorList>
    </citation>
    <scope>NUCLEOTIDE SEQUENCE [LARGE SCALE GENOMIC DNA]</scope>
</reference>
<evidence type="ECO:0000256" key="12">
    <source>
        <dbReference type="ARBA" id="ARBA00023136"/>
    </source>
</evidence>
<evidence type="ECO:0000256" key="9">
    <source>
        <dbReference type="ARBA" id="ARBA00022833"/>
    </source>
</evidence>
<dbReference type="RefSeq" id="WP_044011755.1">
    <property type="nucleotide sequence ID" value="NZ_CCVW01000003.1"/>
</dbReference>
<name>A0A078L3W3_9GAMM</name>
<accession>A0A078L3W3</accession>
<sequence length="219" mass="24075">MLELSTVQKIVIWILPVLFAITIHEAAHAWVASRLGDTTAKMMGRLSFNPIKHIDLVGTIIMPIVVLILSHFSFVFGWAKPVPINSSMFAKPRRDLALATAAGPISNLIMAFLWAICLKIGALMNPSASNTALFMVLTGQAGVVINLLLAYLNLVPIPPLDGSRILASMLPVRQAIQYQRIEPYGFFILLILIFTGVLGWIIRPPITWSLAGLYSLFNL</sequence>
<evidence type="ECO:0000256" key="13">
    <source>
        <dbReference type="SAM" id="Phobius"/>
    </source>
</evidence>
<comment type="similarity">
    <text evidence="3">Belongs to the peptidase M50B family.</text>
</comment>
<dbReference type="PANTHER" id="PTHR35864">
    <property type="entry name" value="ZINC METALLOPROTEASE MJ0611-RELATED"/>
    <property type="match status" value="1"/>
</dbReference>
<evidence type="ECO:0000313" key="16">
    <source>
        <dbReference type="Proteomes" id="UP000044071"/>
    </source>
</evidence>
<evidence type="ECO:0000256" key="2">
    <source>
        <dbReference type="ARBA" id="ARBA00004651"/>
    </source>
</evidence>
<comment type="cofactor">
    <cofactor evidence="1">
        <name>Zn(2+)</name>
        <dbReference type="ChEBI" id="CHEBI:29105"/>
    </cofactor>
</comment>
<feature type="transmembrane region" description="Helical" evidence="13">
    <location>
        <begin position="96"/>
        <end position="120"/>
    </location>
</feature>
<keyword evidence="8" id="KW-0378">Hydrolase</keyword>
<keyword evidence="12 13" id="KW-0472">Membrane</keyword>
<organism evidence="15 16">
    <name type="scientific">Legionella massiliensis</name>
    <dbReference type="NCBI Taxonomy" id="1034943"/>
    <lineage>
        <taxon>Bacteria</taxon>
        <taxon>Pseudomonadati</taxon>
        <taxon>Pseudomonadota</taxon>
        <taxon>Gammaproteobacteria</taxon>
        <taxon>Legionellales</taxon>
        <taxon>Legionellaceae</taxon>
        <taxon>Legionella</taxon>
    </lineage>
</organism>
<evidence type="ECO:0000256" key="7">
    <source>
        <dbReference type="ARBA" id="ARBA00022723"/>
    </source>
</evidence>
<dbReference type="InterPro" id="IPR052348">
    <property type="entry name" value="Metallopeptidase_M50B"/>
</dbReference>
<evidence type="ECO:0000259" key="14">
    <source>
        <dbReference type="Pfam" id="PF02163"/>
    </source>
</evidence>
<keyword evidence="7" id="KW-0479">Metal-binding</keyword>
<dbReference type="AlphaFoldDB" id="A0A078L3W3"/>
<keyword evidence="6 13" id="KW-0812">Transmembrane</keyword>
<evidence type="ECO:0000256" key="3">
    <source>
        <dbReference type="ARBA" id="ARBA00007931"/>
    </source>
</evidence>
<protein>
    <submittedName>
        <fullName evidence="15">Zn-dependent proteases</fullName>
    </submittedName>
</protein>
<dbReference type="EMBL" id="CCSB01000003">
    <property type="protein sequence ID" value="CDZ78633.1"/>
    <property type="molecule type" value="Genomic_DNA"/>
</dbReference>
<feature type="transmembrane region" description="Helical" evidence="13">
    <location>
        <begin position="184"/>
        <end position="202"/>
    </location>
</feature>
<dbReference type="GO" id="GO:0005886">
    <property type="term" value="C:plasma membrane"/>
    <property type="evidence" value="ECO:0007669"/>
    <property type="project" value="UniProtKB-SubCell"/>
</dbReference>
<dbReference type="InterPro" id="IPR044537">
    <property type="entry name" value="Rip2-like"/>
</dbReference>
<keyword evidence="11" id="KW-0482">Metalloprotease</keyword>
<evidence type="ECO:0000256" key="6">
    <source>
        <dbReference type="ARBA" id="ARBA00022692"/>
    </source>
</evidence>
<keyword evidence="16" id="KW-1185">Reference proteome</keyword>
<proteinExistence type="inferred from homology"/>
<feature type="transmembrane region" description="Helical" evidence="13">
    <location>
        <begin position="132"/>
        <end position="152"/>
    </location>
</feature>
<evidence type="ECO:0000313" key="15">
    <source>
        <dbReference type="EMBL" id="CDZ78633.1"/>
    </source>
</evidence>
<evidence type="ECO:0000256" key="10">
    <source>
        <dbReference type="ARBA" id="ARBA00022989"/>
    </source>
</evidence>
<evidence type="ECO:0000256" key="8">
    <source>
        <dbReference type="ARBA" id="ARBA00022801"/>
    </source>
</evidence>
<dbReference type="CDD" id="cd06158">
    <property type="entry name" value="S2P-M50_like_1"/>
    <property type="match status" value="1"/>
</dbReference>
<keyword evidence="5 15" id="KW-0645">Protease</keyword>
<keyword evidence="4" id="KW-1003">Cell membrane</keyword>
<dbReference type="InterPro" id="IPR008915">
    <property type="entry name" value="Peptidase_M50"/>
</dbReference>
<gene>
    <name evidence="15" type="ORF">BN59_02945</name>
</gene>
<keyword evidence="10 13" id="KW-1133">Transmembrane helix</keyword>
<comment type="subcellular location">
    <subcellularLocation>
        <location evidence="2">Cell membrane</location>
        <topology evidence="2">Multi-pass membrane protein</topology>
    </subcellularLocation>
</comment>
<dbReference type="Proteomes" id="UP000044071">
    <property type="component" value="Unassembled WGS sequence"/>
</dbReference>
<evidence type="ECO:0000256" key="1">
    <source>
        <dbReference type="ARBA" id="ARBA00001947"/>
    </source>
</evidence>
<evidence type="ECO:0000256" key="5">
    <source>
        <dbReference type="ARBA" id="ARBA00022670"/>
    </source>
</evidence>
<dbReference type="GO" id="GO:0046872">
    <property type="term" value="F:metal ion binding"/>
    <property type="evidence" value="ECO:0007669"/>
    <property type="project" value="UniProtKB-KW"/>
</dbReference>
<evidence type="ECO:0000256" key="4">
    <source>
        <dbReference type="ARBA" id="ARBA00022475"/>
    </source>
</evidence>
<feature type="domain" description="Peptidase M50" evidence="14">
    <location>
        <begin position="140"/>
        <end position="194"/>
    </location>
</feature>